<protein>
    <recommendedName>
        <fullName evidence="3">CCHC-type domain-containing protein</fullName>
    </recommendedName>
</protein>
<evidence type="ECO:0000256" key="1">
    <source>
        <dbReference type="PROSITE-ProRule" id="PRU00047"/>
    </source>
</evidence>
<proteinExistence type="predicted"/>
<accession>A0A834HER1</accession>
<evidence type="ECO:0000313" key="5">
    <source>
        <dbReference type="Proteomes" id="UP000626092"/>
    </source>
</evidence>
<keyword evidence="1" id="KW-0863">Zinc-finger</keyword>
<dbReference type="Pfam" id="PF22936">
    <property type="entry name" value="Pol_BBD"/>
    <property type="match status" value="1"/>
</dbReference>
<keyword evidence="5" id="KW-1185">Reference proteome</keyword>
<dbReference type="AlphaFoldDB" id="A0A834HER1"/>
<sequence>MEEGGNLMEHMNMFNGYLDQLRKIDAKIEEEDKALLLLTSYGTLVTTLLYGKDTVSLKQVQSALVSRFTQKKSSFDGGENSALAVQSENRGRTSDGRSGGNNRSGSSSRGKGVQCYSCKEFGHAKHDCPLRKNKGKKFDDASSGSSLVVADDGDLLTVSEGNGTPCEIRGFGYVKIKMFDGAVRTLGGVAYVPKLQRNLISLSRMDTIGCKYFAGGRAMKITCGGKVLMKGEKCKGLYRLIGKTVYLIKFWKRCAQGNGYPMCESFAAKNKSHFQVADVCESENPVGGEDGSRSYSRVMMIVGTGRLKVYWPCDSNQVVGP</sequence>
<feature type="region of interest" description="Disordered" evidence="2">
    <location>
        <begin position="73"/>
        <end position="112"/>
    </location>
</feature>
<dbReference type="PROSITE" id="PS50158">
    <property type="entry name" value="ZF_CCHC"/>
    <property type="match status" value="1"/>
</dbReference>
<evidence type="ECO:0000256" key="2">
    <source>
        <dbReference type="SAM" id="MobiDB-lite"/>
    </source>
</evidence>
<comment type="caution">
    <text evidence="4">The sequence shown here is derived from an EMBL/GenBank/DDBJ whole genome shotgun (WGS) entry which is preliminary data.</text>
</comment>
<dbReference type="InterPro" id="IPR001878">
    <property type="entry name" value="Znf_CCHC"/>
</dbReference>
<evidence type="ECO:0000259" key="3">
    <source>
        <dbReference type="PROSITE" id="PS50158"/>
    </source>
</evidence>
<dbReference type="Proteomes" id="UP000626092">
    <property type="component" value="Unassembled WGS sequence"/>
</dbReference>
<dbReference type="OrthoDB" id="1707007at2759"/>
<dbReference type="InterPro" id="IPR054722">
    <property type="entry name" value="PolX-like_BBD"/>
</dbReference>
<feature type="compositionally biased region" description="Low complexity" evidence="2">
    <location>
        <begin position="100"/>
        <end position="110"/>
    </location>
</feature>
<dbReference type="GO" id="GO:0003676">
    <property type="term" value="F:nucleic acid binding"/>
    <property type="evidence" value="ECO:0007669"/>
    <property type="project" value="InterPro"/>
</dbReference>
<evidence type="ECO:0000313" key="4">
    <source>
        <dbReference type="EMBL" id="KAF7152647.1"/>
    </source>
</evidence>
<keyword evidence="1" id="KW-0479">Metal-binding</keyword>
<dbReference type="Gene3D" id="4.10.60.10">
    <property type="entry name" value="Zinc finger, CCHC-type"/>
    <property type="match status" value="1"/>
</dbReference>
<name>A0A834HER1_RHOSS</name>
<dbReference type="SUPFAM" id="SSF57756">
    <property type="entry name" value="Retrovirus zinc finger-like domains"/>
    <property type="match status" value="1"/>
</dbReference>
<dbReference type="EMBL" id="WJXA01000001">
    <property type="protein sequence ID" value="KAF7152647.1"/>
    <property type="molecule type" value="Genomic_DNA"/>
</dbReference>
<keyword evidence="1" id="KW-0862">Zinc</keyword>
<organism evidence="4 5">
    <name type="scientific">Rhododendron simsii</name>
    <name type="common">Sims's rhododendron</name>
    <dbReference type="NCBI Taxonomy" id="118357"/>
    <lineage>
        <taxon>Eukaryota</taxon>
        <taxon>Viridiplantae</taxon>
        <taxon>Streptophyta</taxon>
        <taxon>Embryophyta</taxon>
        <taxon>Tracheophyta</taxon>
        <taxon>Spermatophyta</taxon>
        <taxon>Magnoliopsida</taxon>
        <taxon>eudicotyledons</taxon>
        <taxon>Gunneridae</taxon>
        <taxon>Pentapetalae</taxon>
        <taxon>asterids</taxon>
        <taxon>Ericales</taxon>
        <taxon>Ericaceae</taxon>
        <taxon>Ericoideae</taxon>
        <taxon>Rhodoreae</taxon>
        <taxon>Rhododendron</taxon>
    </lineage>
</organism>
<gene>
    <name evidence="4" type="ORF">RHSIM_Rhsim01G0101400</name>
</gene>
<feature type="domain" description="CCHC-type" evidence="3">
    <location>
        <begin position="115"/>
        <end position="129"/>
    </location>
</feature>
<reference evidence="4" key="1">
    <citation type="submission" date="2019-11" db="EMBL/GenBank/DDBJ databases">
        <authorList>
            <person name="Liu Y."/>
            <person name="Hou J."/>
            <person name="Li T.-Q."/>
            <person name="Guan C.-H."/>
            <person name="Wu X."/>
            <person name="Wu H.-Z."/>
            <person name="Ling F."/>
            <person name="Zhang R."/>
            <person name="Shi X.-G."/>
            <person name="Ren J.-P."/>
            <person name="Chen E.-F."/>
            <person name="Sun J.-M."/>
        </authorList>
    </citation>
    <scope>NUCLEOTIDE SEQUENCE</scope>
    <source>
        <strain evidence="4">Adult_tree_wgs_1</strain>
        <tissue evidence="4">Leaves</tissue>
    </source>
</reference>
<dbReference type="InterPro" id="IPR036875">
    <property type="entry name" value="Znf_CCHC_sf"/>
</dbReference>
<dbReference type="GO" id="GO:0008270">
    <property type="term" value="F:zinc ion binding"/>
    <property type="evidence" value="ECO:0007669"/>
    <property type="project" value="UniProtKB-KW"/>
</dbReference>